<comment type="caution">
    <text evidence="1">The sequence shown here is derived from an EMBL/GenBank/DDBJ whole genome shotgun (WGS) entry which is preliminary data.</text>
</comment>
<evidence type="ECO:0000313" key="1">
    <source>
        <dbReference type="EMBL" id="MCF2948332.1"/>
    </source>
</evidence>
<name>A0ABS9D7E9_9ALTE</name>
<protein>
    <submittedName>
        <fullName evidence="1">Ribosome-associated translation inhibitor RaiA</fullName>
    </submittedName>
</protein>
<evidence type="ECO:0000313" key="2">
    <source>
        <dbReference type="Proteomes" id="UP001521137"/>
    </source>
</evidence>
<dbReference type="NCBIfam" id="TIGR00741">
    <property type="entry name" value="yfiA"/>
    <property type="match status" value="1"/>
</dbReference>
<dbReference type="RefSeq" id="WP_235312044.1">
    <property type="nucleotide sequence ID" value="NZ_JAKGAS010000004.1"/>
</dbReference>
<accession>A0ABS9D7E9</accession>
<dbReference type="InterPro" id="IPR003489">
    <property type="entry name" value="RHF/RaiA"/>
</dbReference>
<dbReference type="Pfam" id="PF02482">
    <property type="entry name" value="Ribosomal_S30AE"/>
    <property type="match status" value="1"/>
</dbReference>
<dbReference type="InterPro" id="IPR036567">
    <property type="entry name" value="RHF-like"/>
</dbReference>
<dbReference type="Gene3D" id="3.30.160.100">
    <property type="entry name" value="Ribosome hibernation promotion factor-like"/>
    <property type="match status" value="1"/>
</dbReference>
<gene>
    <name evidence="1" type="primary">raiA</name>
    <name evidence="1" type="ORF">L0668_09460</name>
</gene>
<dbReference type="Proteomes" id="UP001521137">
    <property type="component" value="Unassembled WGS sequence"/>
</dbReference>
<keyword evidence="2" id="KW-1185">Reference proteome</keyword>
<organism evidence="1 2">
    <name type="scientific">Paraglaciecola algarum</name>
    <dbReference type="NCBI Taxonomy" id="3050085"/>
    <lineage>
        <taxon>Bacteria</taxon>
        <taxon>Pseudomonadati</taxon>
        <taxon>Pseudomonadota</taxon>
        <taxon>Gammaproteobacteria</taxon>
        <taxon>Alteromonadales</taxon>
        <taxon>Alteromonadaceae</taxon>
        <taxon>Paraglaciecola</taxon>
    </lineage>
</organism>
<dbReference type="EMBL" id="JAKGAS010000004">
    <property type="protein sequence ID" value="MCF2948332.1"/>
    <property type="molecule type" value="Genomic_DNA"/>
</dbReference>
<dbReference type="SUPFAM" id="SSF69754">
    <property type="entry name" value="Ribosome binding protein Y (YfiA homologue)"/>
    <property type="match status" value="1"/>
</dbReference>
<proteinExistence type="predicted"/>
<reference evidence="1 2" key="1">
    <citation type="submission" date="2022-01" db="EMBL/GenBank/DDBJ databases">
        <title>Paraglaciecola sp. G1-23.</title>
        <authorList>
            <person name="Jin M.S."/>
            <person name="Han D.M."/>
            <person name="Kim H.M."/>
            <person name="Jeon C.O."/>
        </authorList>
    </citation>
    <scope>NUCLEOTIDE SEQUENCE [LARGE SCALE GENOMIC DNA]</scope>
    <source>
        <strain evidence="1 2">G1-23</strain>
    </source>
</reference>
<dbReference type="CDD" id="cd00552">
    <property type="entry name" value="RaiA"/>
    <property type="match status" value="1"/>
</dbReference>
<sequence length="118" mass="12934">MKVNISGHHVEISNGVKEHVEQKLAKLASHFPSLISIDSIITKEHGEFQVELVTNYENTRIATSGNDKVMYPAIAKAAKKLDAALSHRKGQVKGDLHKKPVTDAPEIAVDIIQGMELN</sequence>